<dbReference type="EMBL" id="MTEJ01000695">
    <property type="protein sequence ID" value="OQW99500.1"/>
    <property type="molecule type" value="Genomic_DNA"/>
</dbReference>
<comment type="caution">
    <text evidence="2">The sequence shown here is derived from an EMBL/GenBank/DDBJ whole genome shotgun (WGS) entry which is preliminary data.</text>
</comment>
<dbReference type="InterPro" id="IPR000944">
    <property type="entry name" value="Tscrpt_reg_Rrf2"/>
</dbReference>
<evidence type="ECO:0008006" key="4">
    <source>
        <dbReference type="Google" id="ProtNLM"/>
    </source>
</evidence>
<keyword evidence="1" id="KW-0238">DNA-binding</keyword>
<dbReference type="Proteomes" id="UP000192491">
    <property type="component" value="Unassembled WGS sequence"/>
</dbReference>
<dbReference type="InterPro" id="IPR036390">
    <property type="entry name" value="WH_DNA-bd_sf"/>
</dbReference>
<dbReference type="GO" id="GO:0005829">
    <property type="term" value="C:cytosol"/>
    <property type="evidence" value="ECO:0007669"/>
    <property type="project" value="TreeGrafter"/>
</dbReference>
<dbReference type="PANTHER" id="PTHR33221:SF5">
    <property type="entry name" value="HTH-TYPE TRANSCRIPTIONAL REGULATOR ISCR"/>
    <property type="match status" value="1"/>
</dbReference>
<accession>A0A1Y1Q8E3</accession>
<sequence>MKLSTQGQHAIMAMLALAIHDDEGAVRLGDLATQQGISLSYLEQIFARLRSEGLVEGIRGPGGGYRLSRHADEITLADIILAAEDEPALERRPRHNNSDALGQHLVQQMWADLSGQFQRFMEDITLESLMDGHKLPRKSYQMGETASLIAHMFPARELRTNMMHQMAM</sequence>
<dbReference type="PROSITE" id="PS51197">
    <property type="entry name" value="HTH_RRF2_2"/>
    <property type="match status" value="1"/>
</dbReference>
<dbReference type="STRING" id="1123401.GCA_000621325_02994"/>
<proteinExistence type="predicted"/>
<dbReference type="SUPFAM" id="SSF46785">
    <property type="entry name" value="Winged helix' DNA-binding domain"/>
    <property type="match status" value="1"/>
</dbReference>
<dbReference type="InterPro" id="IPR036388">
    <property type="entry name" value="WH-like_DNA-bd_sf"/>
</dbReference>
<evidence type="ECO:0000313" key="3">
    <source>
        <dbReference type="Proteomes" id="UP000192491"/>
    </source>
</evidence>
<reference evidence="2 3" key="1">
    <citation type="submission" date="2017-01" db="EMBL/GenBank/DDBJ databases">
        <title>Novel large sulfur bacteria in the metagenomes of groundwater-fed chemosynthetic microbial mats in the Lake Huron basin.</title>
        <authorList>
            <person name="Sharrar A.M."/>
            <person name="Flood B.E."/>
            <person name="Bailey J.V."/>
            <person name="Jones D.S."/>
            <person name="Biddanda B."/>
            <person name="Ruberg S.A."/>
            <person name="Marcus D.N."/>
            <person name="Dick G.J."/>
        </authorList>
    </citation>
    <scope>NUCLEOTIDE SEQUENCE [LARGE SCALE GENOMIC DNA]</scope>
    <source>
        <strain evidence="2">A8</strain>
    </source>
</reference>
<name>A0A1Y1Q8E3_9GAMM</name>
<evidence type="ECO:0000256" key="1">
    <source>
        <dbReference type="ARBA" id="ARBA00023125"/>
    </source>
</evidence>
<dbReference type="PANTHER" id="PTHR33221">
    <property type="entry name" value="WINGED HELIX-TURN-HELIX TRANSCRIPTIONAL REGULATOR, RRF2 FAMILY"/>
    <property type="match status" value="1"/>
</dbReference>
<dbReference type="AlphaFoldDB" id="A0A1Y1Q8E3"/>
<protein>
    <recommendedName>
        <fullName evidence="4">Rrf2 family transcriptional regulator</fullName>
    </recommendedName>
</protein>
<dbReference type="GO" id="GO:0003677">
    <property type="term" value="F:DNA binding"/>
    <property type="evidence" value="ECO:0007669"/>
    <property type="project" value="UniProtKB-KW"/>
</dbReference>
<dbReference type="NCBIfam" id="TIGR00738">
    <property type="entry name" value="rrf2_super"/>
    <property type="match status" value="1"/>
</dbReference>
<evidence type="ECO:0000313" key="2">
    <source>
        <dbReference type="EMBL" id="OQW99500.1"/>
    </source>
</evidence>
<dbReference type="GO" id="GO:0003700">
    <property type="term" value="F:DNA-binding transcription factor activity"/>
    <property type="evidence" value="ECO:0007669"/>
    <property type="project" value="TreeGrafter"/>
</dbReference>
<dbReference type="Pfam" id="PF02082">
    <property type="entry name" value="Rrf2"/>
    <property type="match status" value="1"/>
</dbReference>
<dbReference type="Gene3D" id="1.10.10.10">
    <property type="entry name" value="Winged helix-like DNA-binding domain superfamily/Winged helix DNA-binding domain"/>
    <property type="match status" value="1"/>
</dbReference>
<organism evidence="2 3">
    <name type="scientific">Thiothrix lacustris</name>
    <dbReference type="NCBI Taxonomy" id="525917"/>
    <lineage>
        <taxon>Bacteria</taxon>
        <taxon>Pseudomonadati</taxon>
        <taxon>Pseudomonadota</taxon>
        <taxon>Gammaproteobacteria</taxon>
        <taxon>Thiotrichales</taxon>
        <taxon>Thiotrichaceae</taxon>
        <taxon>Thiothrix</taxon>
    </lineage>
</organism>
<gene>
    <name evidence="2" type="ORF">BWK73_50305</name>
</gene>